<gene>
    <name evidence="6" type="ORF">ACFSSA_00925</name>
</gene>
<evidence type="ECO:0000313" key="6">
    <source>
        <dbReference type="EMBL" id="MFD2255225.1"/>
    </source>
</evidence>
<dbReference type="EMBL" id="JBHUIT010000001">
    <property type="protein sequence ID" value="MFD2255225.1"/>
    <property type="molecule type" value="Genomic_DNA"/>
</dbReference>
<dbReference type="PANTHER" id="PTHR32183">
    <property type="match status" value="1"/>
</dbReference>
<accession>A0ABW5D3Y5</accession>
<keyword evidence="7" id="KW-1185">Reference proteome</keyword>
<evidence type="ECO:0000256" key="3">
    <source>
        <dbReference type="ARBA" id="ARBA00022679"/>
    </source>
</evidence>
<dbReference type="PANTHER" id="PTHR32183:SF6">
    <property type="entry name" value="CYSTEINE SULFINATE DESULFINASE_CYSTEINE DESULFURASE AND RELATED ENZYMES"/>
    <property type="match status" value="1"/>
</dbReference>
<keyword evidence="1" id="KW-0597">Phosphoprotein</keyword>
<evidence type="ECO:0000256" key="5">
    <source>
        <dbReference type="SAM" id="MobiDB-lite"/>
    </source>
</evidence>
<evidence type="ECO:0000256" key="1">
    <source>
        <dbReference type="ARBA" id="ARBA00022553"/>
    </source>
</evidence>
<keyword evidence="4" id="KW-0949">S-adenosyl-L-methionine</keyword>
<keyword evidence="3" id="KW-0808">Transferase</keyword>
<dbReference type="Pfam" id="PF05724">
    <property type="entry name" value="TPMT"/>
    <property type="match status" value="1"/>
</dbReference>
<dbReference type="InterPro" id="IPR008854">
    <property type="entry name" value="TPMT"/>
</dbReference>
<keyword evidence="2 6" id="KW-0489">Methyltransferase</keyword>
<dbReference type="PROSITE" id="PS51585">
    <property type="entry name" value="SAM_MT_TPMT"/>
    <property type="match status" value="1"/>
</dbReference>
<dbReference type="Gene3D" id="3.40.50.150">
    <property type="entry name" value="Vaccinia Virus protein VP39"/>
    <property type="match status" value="1"/>
</dbReference>
<feature type="compositionally biased region" description="Basic and acidic residues" evidence="5">
    <location>
        <begin position="1"/>
        <end position="10"/>
    </location>
</feature>
<evidence type="ECO:0000256" key="2">
    <source>
        <dbReference type="ARBA" id="ARBA00022603"/>
    </source>
</evidence>
<dbReference type="GO" id="GO:0008168">
    <property type="term" value="F:methyltransferase activity"/>
    <property type="evidence" value="ECO:0007669"/>
    <property type="project" value="UniProtKB-KW"/>
</dbReference>
<reference evidence="7" key="1">
    <citation type="journal article" date="2019" name="Int. J. Syst. Evol. Microbiol.">
        <title>The Global Catalogue of Microorganisms (GCM) 10K type strain sequencing project: providing services to taxonomists for standard genome sequencing and annotation.</title>
        <authorList>
            <consortium name="The Broad Institute Genomics Platform"/>
            <consortium name="The Broad Institute Genome Sequencing Center for Infectious Disease"/>
            <person name="Wu L."/>
            <person name="Ma J."/>
        </authorList>
    </citation>
    <scope>NUCLEOTIDE SEQUENCE [LARGE SCALE GENOMIC DNA]</scope>
    <source>
        <strain evidence="7">CGMCC 4.7106</strain>
    </source>
</reference>
<protein>
    <submittedName>
        <fullName evidence="6">Methyltransferase domain-containing protein</fullName>
    </submittedName>
</protein>
<dbReference type="RefSeq" id="WP_386817887.1">
    <property type="nucleotide sequence ID" value="NZ_JBHUIT010000001.1"/>
</dbReference>
<sequence length="198" mass="21865">MTDWNERYKSGDTPWEKGNPAPPLLELLEKTDREIWGDGVVLVPGCGSGHDVRALADAGISAMGVDLAPEAISRARAFPTVADETYTLGDFLKPEWQNGKTFAAIWEHTCFCAIDPSQRPAYAAACSALIPPGGHLIGVFFLTPQGPGEEDQGPPFNSTIEEIDQHFEGHFERIHSWVPSRSYPGREGDEWLAIYRRK</sequence>
<dbReference type="SUPFAM" id="SSF53335">
    <property type="entry name" value="S-adenosyl-L-methionine-dependent methyltransferases"/>
    <property type="match status" value="1"/>
</dbReference>
<dbReference type="Proteomes" id="UP001597375">
    <property type="component" value="Unassembled WGS sequence"/>
</dbReference>
<feature type="region of interest" description="Disordered" evidence="5">
    <location>
        <begin position="1"/>
        <end position="21"/>
    </location>
</feature>
<evidence type="ECO:0000313" key="7">
    <source>
        <dbReference type="Proteomes" id="UP001597375"/>
    </source>
</evidence>
<dbReference type="CDD" id="cd02440">
    <property type="entry name" value="AdoMet_MTases"/>
    <property type="match status" value="1"/>
</dbReference>
<proteinExistence type="predicted"/>
<dbReference type="GO" id="GO:0032259">
    <property type="term" value="P:methylation"/>
    <property type="evidence" value="ECO:0007669"/>
    <property type="project" value="UniProtKB-KW"/>
</dbReference>
<name>A0ABW5D3Y5_9BACT</name>
<comment type="caution">
    <text evidence="6">The sequence shown here is derived from an EMBL/GenBank/DDBJ whole genome shotgun (WGS) entry which is preliminary data.</text>
</comment>
<evidence type="ECO:0000256" key="4">
    <source>
        <dbReference type="ARBA" id="ARBA00022691"/>
    </source>
</evidence>
<organism evidence="6 7">
    <name type="scientific">Luteolibacter algae</name>
    <dbReference type="NCBI Taxonomy" id="454151"/>
    <lineage>
        <taxon>Bacteria</taxon>
        <taxon>Pseudomonadati</taxon>
        <taxon>Verrucomicrobiota</taxon>
        <taxon>Verrucomicrobiia</taxon>
        <taxon>Verrucomicrobiales</taxon>
        <taxon>Verrucomicrobiaceae</taxon>
        <taxon>Luteolibacter</taxon>
    </lineage>
</organism>
<dbReference type="InterPro" id="IPR029063">
    <property type="entry name" value="SAM-dependent_MTases_sf"/>
</dbReference>